<dbReference type="Proteomes" id="UP000218979">
    <property type="component" value="Unassembled WGS sequence"/>
</dbReference>
<evidence type="ECO:0000313" key="3">
    <source>
        <dbReference type="Proteomes" id="UP000218979"/>
    </source>
</evidence>
<reference evidence="2 3" key="1">
    <citation type="submission" date="2014-12" db="EMBL/GenBank/DDBJ databases">
        <title>Draft genome sequences of 10 type strains of Lactococcus.</title>
        <authorList>
            <person name="Sun Z."/>
            <person name="Zhong Z."/>
            <person name="Liu W."/>
            <person name="Zhang W."/>
            <person name="Zhang H."/>
        </authorList>
    </citation>
    <scope>NUCLEOTIDE SEQUENCE [LARGE SCALE GENOMIC DNA]</scope>
    <source>
        <strain evidence="2 3">DSM 22330</strain>
    </source>
</reference>
<evidence type="ECO:0000313" key="2">
    <source>
        <dbReference type="EMBL" id="PCS02754.1"/>
    </source>
</evidence>
<comment type="caution">
    <text evidence="2">The sequence shown here is derived from an EMBL/GenBank/DDBJ whole genome shotgun (WGS) entry which is preliminary data.</text>
</comment>
<protein>
    <submittedName>
        <fullName evidence="2">Uncharacterized protein</fullName>
    </submittedName>
</protein>
<keyword evidence="3" id="KW-1185">Reference proteome</keyword>
<dbReference type="EMBL" id="JXJT01000013">
    <property type="protein sequence ID" value="PCS02754.1"/>
    <property type="molecule type" value="Genomic_DNA"/>
</dbReference>
<feature type="region of interest" description="Disordered" evidence="1">
    <location>
        <begin position="39"/>
        <end position="58"/>
    </location>
</feature>
<organism evidence="2 3">
    <name type="scientific">Pseudolactococcus chungangensis CAU 28 = DSM 22330</name>
    <dbReference type="NCBI Taxonomy" id="1122154"/>
    <lineage>
        <taxon>Bacteria</taxon>
        <taxon>Bacillati</taxon>
        <taxon>Bacillota</taxon>
        <taxon>Bacilli</taxon>
        <taxon>Lactobacillales</taxon>
        <taxon>Streptococcaceae</taxon>
        <taxon>Pseudolactococcus</taxon>
    </lineage>
</organism>
<name>A0ABX4I6C6_9LACT</name>
<proteinExistence type="predicted"/>
<accession>A0ABX4I6C6</accession>
<evidence type="ECO:0000256" key="1">
    <source>
        <dbReference type="SAM" id="MobiDB-lite"/>
    </source>
</evidence>
<sequence length="58" mass="6394">MKASDTLSASSSNSIIFSSIINISFIISKIGDSDQPSKEFETKLVKQPDDSLKTIHHR</sequence>
<gene>
    <name evidence="2" type="ORF">RR45_GL000463</name>
</gene>